<name>A0A6B0UJQ3_IXORI</name>
<sequence length="111" mass="12635">MQSRLFIVPAFFFFLRVEGQSAERESLHYGCVESAVPCRTTCARRLPPCRVALHRITQRNGCCPVSPWQPFVYGTFWHTQTAAASLQSLRRRVHPSFAVRERSTSCSFVVG</sequence>
<evidence type="ECO:0000256" key="1">
    <source>
        <dbReference type="SAM" id="SignalP"/>
    </source>
</evidence>
<proteinExistence type="predicted"/>
<dbReference type="AlphaFoldDB" id="A0A6B0UJQ3"/>
<keyword evidence="1" id="KW-0732">Signal</keyword>
<feature type="signal peptide" evidence="1">
    <location>
        <begin position="1"/>
        <end position="19"/>
    </location>
</feature>
<dbReference type="EMBL" id="GIFC01007801">
    <property type="protein sequence ID" value="MXU89884.1"/>
    <property type="molecule type" value="Transcribed_RNA"/>
</dbReference>
<organism evidence="2">
    <name type="scientific">Ixodes ricinus</name>
    <name type="common">Common tick</name>
    <name type="synonym">Acarus ricinus</name>
    <dbReference type="NCBI Taxonomy" id="34613"/>
    <lineage>
        <taxon>Eukaryota</taxon>
        <taxon>Metazoa</taxon>
        <taxon>Ecdysozoa</taxon>
        <taxon>Arthropoda</taxon>
        <taxon>Chelicerata</taxon>
        <taxon>Arachnida</taxon>
        <taxon>Acari</taxon>
        <taxon>Parasitiformes</taxon>
        <taxon>Ixodida</taxon>
        <taxon>Ixodoidea</taxon>
        <taxon>Ixodidae</taxon>
        <taxon>Ixodinae</taxon>
        <taxon>Ixodes</taxon>
    </lineage>
</organism>
<evidence type="ECO:0000313" key="2">
    <source>
        <dbReference type="EMBL" id="MXU89884.1"/>
    </source>
</evidence>
<protein>
    <submittedName>
        <fullName evidence="2">Putative secreted protein</fullName>
    </submittedName>
</protein>
<feature type="chain" id="PRO_5025637222" evidence="1">
    <location>
        <begin position="20"/>
        <end position="111"/>
    </location>
</feature>
<reference evidence="2" key="1">
    <citation type="submission" date="2019-12" db="EMBL/GenBank/DDBJ databases">
        <title>An insight into the sialome of adult female Ixodes ricinus ticks feeding for 6 days.</title>
        <authorList>
            <person name="Perner J."/>
            <person name="Ribeiro J.M.C."/>
        </authorList>
    </citation>
    <scope>NUCLEOTIDE SEQUENCE</scope>
    <source>
        <strain evidence="2">Semi-engorged</strain>
        <tissue evidence="2">Salivary glands</tissue>
    </source>
</reference>
<accession>A0A6B0UJQ3</accession>